<dbReference type="InterPro" id="IPR019888">
    <property type="entry name" value="Tscrpt_reg_AsnC-like"/>
</dbReference>
<dbReference type="PANTHER" id="PTHR43413:SF1">
    <property type="entry name" value="SIROHEME DECARBOXYLASE NIRL SUBUNIT"/>
    <property type="match status" value="1"/>
</dbReference>
<evidence type="ECO:0000256" key="5">
    <source>
        <dbReference type="ARBA" id="ARBA00048470"/>
    </source>
</evidence>
<dbReference type="EMBL" id="LAZR01069350">
    <property type="protein sequence ID" value="KKK47874.1"/>
    <property type="molecule type" value="Genomic_DNA"/>
</dbReference>
<dbReference type="Gene3D" id="1.10.10.10">
    <property type="entry name" value="Winged helix-like DNA-binding domain superfamily/Winged helix DNA-binding domain"/>
    <property type="match status" value="1"/>
</dbReference>
<evidence type="ECO:0000256" key="4">
    <source>
        <dbReference type="ARBA" id="ARBA00023471"/>
    </source>
</evidence>
<protein>
    <recommendedName>
        <fullName evidence="4">siroheme decarboxylase</fullName>
        <ecNumber evidence="4">4.1.1.111</ecNumber>
    </recommendedName>
</protein>
<evidence type="ECO:0000259" key="6">
    <source>
        <dbReference type="Pfam" id="PF17805"/>
    </source>
</evidence>
<name>A0A0F8Y108_9ZZZZ</name>
<comment type="pathway">
    <text evidence="2">Porphyrin-containing compound metabolism.</text>
</comment>
<dbReference type="InterPro" id="IPR040523">
    <property type="entry name" value="AsnC_trans_reg2"/>
</dbReference>
<dbReference type="InterPro" id="IPR036388">
    <property type="entry name" value="WH-like_DNA-bd_sf"/>
</dbReference>
<organism evidence="8">
    <name type="scientific">marine sediment metagenome</name>
    <dbReference type="NCBI Taxonomy" id="412755"/>
    <lineage>
        <taxon>unclassified sequences</taxon>
        <taxon>metagenomes</taxon>
        <taxon>ecological metagenomes</taxon>
    </lineage>
</organism>
<evidence type="ECO:0000313" key="8">
    <source>
        <dbReference type="EMBL" id="KKK47874.1"/>
    </source>
</evidence>
<feature type="non-terminal residue" evidence="8">
    <location>
        <position position="113"/>
    </location>
</feature>
<evidence type="ECO:0000256" key="2">
    <source>
        <dbReference type="ARBA" id="ARBA00023444"/>
    </source>
</evidence>
<feature type="domain" description="Siroheme decarboxylase AsnC-like ligand binding" evidence="6">
    <location>
        <begin position="61"/>
        <end position="110"/>
    </location>
</feature>
<sequence length="113" mass="13081">MDDLDRRILTELQERFPLEEDPYSVIAVNLKITKEELWQRVSNLIDTGMIRRIGFSIDSRRIGYASTLAAVRVADDRVDEAAKVISDYPQVTHSYLRENEYNIWFTVIAEGTS</sequence>
<dbReference type="AlphaFoldDB" id="A0A0F8Y108"/>
<dbReference type="InterPro" id="IPR053953">
    <property type="entry name" value="NirdL-like_HTH"/>
</dbReference>
<gene>
    <name evidence="8" type="ORF">LCGC14_3150780</name>
</gene>
<dbReference type="Gene3D" id="3.30.70.3460">
    <property type="match status" value="1"/>
</dbReference>
<dbReference type="GO" id="GO:0016829">
    <property type="term" value="F:lyase activity"/>
    <property type="evidence" value="ECO:0007669"/>
    <property type="project" value="UniProtKB-KW"/>
</dbReference>
<comment type="similarity">
    <text evidence="3">Belongs to the Ahb/Nir family.</text>
</comment>
<dbReference type="EC" id="4.1.1.111" evidence="4"/>
<evidence type="ECO:0000256" key="1">
    <source>
        <dbReference type="ARBA" id="ARBA00023239"/>
    </source>
</evidence>
<dbReference type="InterPro" id="IPR036390">
    <property type="entry name" value="WH_DNA-bd_sf"/>
</dbReference>
<comment type="caution">
    <text evidence="8">The sequence shown here is derived from an EMBL/GenBank/DDBJ whole genome shotgun (WGS) entry which is preliminary data.</text>
</comment>
<accession>A0A0F8Y108</accession>
<dbReference type="Pfam" id="PF17805">
    <property type="entry name" value="AsnC_trans_reg2"/>
    <property type="match status" value="1"/>
</dbReference>
<dbReference type="PANTHER" id="PTHR43413">
    <property type="entry name" value="TRANSCRIPTIONAL REGULATOR, ASNC FAMILY"/>
    <property type="match status" value="1"/>
</dbReference>
<proteinExistence type="inferred from homology"/>
<dbReference type="Pfam" id="PF22451">
    <property type="entry name" value="NirdL-like_HTH"/>
    <property type="match status" value="1"/>
</dbReference>
<comment type="catalytic activity">
    <reaction evidence="5">
        <text>siroheme + 2 H(+) = 12,18-didecarboxysiroheme + 2 CO2</text>
        <dbReference type="Rhea" id="RHEA:19093"/>
        <dbReference type="ChEBI" id="CHEBI:15378"/>
        <dbReference type="ChEBI" id="CHEBI:16526"/>
        <dbReference type="ChEBI" id="CHEBI:60052"/>
        <dbReference type="ChEBI" id="CHEBI:140497"/>
        <dbReference type="EC" id="4.1.1.111"/>
    </reaction>
</comment>
<dbReference type="SUPFAM" id="SSF46785">
    <property type="entry name" value="Winged helix' DNA-binding domain"/>
    <property type="match status" value="1"/>
</dbReference>
<keyword evidence="1" id="KW-0456">Lyase</keyword>
<feature type="domain" description="Siroheme decarboxylase NirL-like HTH" evidence="7">
    <location>
        <begin position="5"/>
        <end position="51"/>
    </location>
</feature>
<reference evidence="8" key="1">
    <citation type="journal article" date="2015" name="Nature">
        <title>Complex archaea that bridge the gap between prokaryotes and eukaryotes.</title>
        <authorList>
            <person name="Spang A."/>
            <person name="Saw J.H."/>
            <person name="Jorgensen S.L."/>
            <person name="Zaremba-Niedzwiedzka K."/>
            <person name="Martijn J."/>
            <person name="Lind A.E."/>
            <person name="van Eijk R."/>
            <person name="Schleper C."/>
            <person name="Guy L."/>
            <person name="Ettema T.J."/>
        </authorList>
    </citation>
    <scope>NUCLEOTIDE SEQUENCE</scope>
</reference>
<dbReference type="SMART" id="SM00344">
    <property type="entry name" value="HTH_ASNC"/>
    <property type="match status" value="1"/>
</dbReference>
<evidence type="ECO:0000256" key="3">
    <source>
        <dbReference type="ARBA" id="ARBA00023457"/>
    </source>
</evidence>
<evidence type="ECO:0000259" key="7">
    <source>
        <dbReference type="Pfam" id="PF22451"/>
    </source>
</evidence>
<dbReference type="InterPro" id="IPR050684">
    <property type="entry name" value="HTH-Siroheme_Decarb"/>
</dbReference>